<keyword evidence="2" id="KW-1133">Transmembrane helix</keyword>
<keyword evidence="5" id="KW-1185">Reference proteome</keyword>
<name>A0A931H8R6_9SPHN</name>
<evidence type="ECO:0000256" key="2">
    <source>
        <dbReference type="SAM" id="Phobius"/>
    </source>
</evidence>
<feature type="transmembrane region" description="Helical" evidence="2">
    <location>
        <begin position="74"/>
        <end position="95"/>
    </location>
</feature>
<dbReference type="AlphaFoldDB" id="A0A931H8R6"/>
<protein>
    <recommendedName>
        <fullName evidence="3">DUF7079 domain-containing protein</fullName>
    </recommendedName>
</protein>
<dbReference type="EMBL" id="JADZGI010000001">
    <property type="protein sequence ID" value="MBH0111421.1"/>
    <property type="molecule type" value="Genomic_DNA"/>
</dbReference>
<keyword evidence="2" id="KW-0472">Membrane</keyword>
<dbReference type="Proteomes" id="UP000617634">
    <property type="component" value="Unassembled WGS sequence"/>
</dbReference>
<dbReference type="RefSeq" id="WP_197159765.1">
    <property type="nucleotide sequence ID" value="NZ_JADZGI010000001.1"/>
</dbReference>
<keyword evidence="2" id="KW-0812">Transmembrane</keyword>
<feature type="region of interest" description="Disordered" evidence="1">
    <location>
        <begin position="244"/>
        <end position="263"/>
    </location>
</feature>
<evidence type="ECO:0000313" key="4">
    <source>
        <dbReference type="EMBL" id="MBH0111421.1"/>
    </source>
</evidence>
<reference evidence="4" key="1">
    <citation type="submission" date="2020-11" db="EMBL/GenBank/DDBJ databases">
        <title>Novosphingobium aureum sp. nov., a marine bacterium isolated from sediment of a salt flat.</title>
        <authorList>
            <person name="Yoo Y."/>
            <person name="Kim J.-J."/>
        </authorList>
    </citation>
    <scope>NUCLEOTIDE SEQUENCE</scope>
    <source>
        <strain evidence="4">YJ-S2-02</strain>
    </source>
</reference>
<dbReference type="Pfam" id="PF23296">
    <property type="entry name" value="DUF7079"/>
    <property type="match status" value="1"/>
</dbReference>
<evidence type="ECO:0000259" key="3">
    <source>
        <dbReference type="Pfam" id="PF23296"/>
    </source>
</evidence>
<feature type="domain" description="DUF7079" evidence="3">
    <location>
        <begin position="129"/>
        <end position="239"/>
    </location>
</feature>
<sequence length="263" mass="29434">MKQLGRRDRRLLAGLILLAAGSVCALAQAIIVRAYITFAVMGHWDWFGRTFAVRVPAKGPETFCFDWCAPKMPFMAGSLAMACLFVATALLLQAWRKPFAGQRDPNHGQVPEHADEAERGLTLGSATFEARMPVWCVLAELFLDTSSEEEDYDRMAQILCRSPYTTAELEQILRNEVSPVSAWNLFDIAGEWAGWSEEDVRRLMSQWFEKAASKNPTARLKVRAAPRMVPDDWWPLAERLEALRVTPPGPTSASRDRTPPPAA</sequence>
<evidence type="ECO:0000313" key="5">
    <source>
        <dbReference type="Proteomes" id="UP000617634"/>
    </source>
</evidence>
<feature type="compositionally biased region" description="Basic and acidic residues" evidence="1">
    <location>
        <begin position="254"/>
        <end position="263"/>
    </location>
</feature>
<evidence type="ECO:0000256" key="1">
    <source>
        <dbReference type="SAM" id="MobiDB-lite"/>
    </source>
</evidence>
<proteinExistence type="predicted"/>
<comment type="caution">
    <text evidence="4">The sequence shown here is derived from an EMBL/GenBank/DDBJ whole genome shotgun (WGS) entry which is preliminary data.</text>
</comment>
<dbReference type="InterPro" id="IPR055507">
    <property type="entry name" value="DUF7079"/>
</dbReference>
<gene>
    <name evidence="4" type="ORF">I5E68_00460</name>
</gene>
<organism evidence="4 5">
    <name type="scientific">Novosphingobium aureum</name>
    <dbReference type="NCBI Taxonomy" id="2792964"/>
    <lineage>
        <taxon>Bacteria</taxon>
        <taxon>Pseudomonadati</taxon>
        <taxon>Pseudomonadota</taxon>
        <taxon>Alphaproteobacteria</taxon>
        <taxon>Sphingomonadales</taxon>
        <taxon>Sphingomonadaceae</taxon>
        <taxon>Novosphingobium</taxon>
    </lineage>
</organism>
<accession>A0A931H8R6</accession>